<reference evidence="2" key="2">
    <citation type="submission" date="2023-05" db="EMBL/GenBank/DDBJ databases">
        <authorList>
            <person name="Fouks B."/>
        </authorList>
    </citation>
    <scope>NUCLEOTIDE SEQUENCE</scope>
    <source>
        <strain evidence="2">Stay&amp;Tobe</strain>
        <tissue evidence="2">Testes</tissue>
    </source>
</reference>
<feature type="transmembrane region" description="Helical" evidence="1">
    <location>
        <begin position="20"/>
        <end position="42"/>
    </location>
</feature>
<reference evidence="2" key="1">
    <citation type="journal article" date="2023" name="IScience">
        <title>Live-bearing cockroach genome reveals convergent evolutionary mechanisms linked to viviparity in insects and beyond.</title>
        <authorList>
            <person name="Fouks B."/>
            <person name="Harrison M.C."/>
            <person name="Mikhailova A.A."/>
            <person name="Marchal E."/>
            <person name="English S."/>
            <person name="Carruthers M."/>
            <person name="Jennings E.C."/>
            <person name="Chiamaka E.L."/>
            <person name="Frigard R.A."/>
            <person name="Pippel M."/>
            <person name="Attardo G.M."/>
            <person name="Benoit J.B."/>
            <person name="Bornberg-Bauer E."/>
            <person name="Tobe S.S."/>
        </authorList>
    </citation>
    <scope>NUCLEOTIDE SEQUENCE</scope>
    <source>
        <strain evidence="2">Stay&amp;Tobe</strain>
    </source>
</reference>
<gene>
    <name evidence="2" type="ORF">L9F63_026299</name>
</gene>
<feature type="non-terminal residue" evidence="2">
    <location>
        <position position="192"/>
    </location>
</feature>
<sequence length="192" mass="21680">TLKSKWNSISIEHLFLFHWLAIHLTVVLISAPSVILTWISLLTAIHMAVFFRLLNIVLVFFFMASNFSTLSSAENHLLFTIHTGSLSPLASIPIWIAVQVRRVLSTRHLYLNRTGSSRSISSSHSIGSSSIMTLNKLNSAKDHSLFLFLLLIPVIQTTLMQLLLEMIQILTWTVMMKVLLLLEVIVAILDQM</sequence>
<accession>A0AAD8ESD3</accession>
<comment type="caution">
    <text evidence="2">The sequence shown here is derived from an EMBL/GenBank/DDBJ whole genome shotgun (WGS) entry which is preliminary data.</text>
</comment>
<feature type="transmembrane region" description="Helical" evidence="1">
    <location>
        <begin position="49"/>
        <end position="70"/>
    </location>
</feature>
<protein>
    <submittedName>
        <fullName evidence="2">Uncharacterized protein</fullName>
    </submittedName>
</protein>
<proteinExistence type="predicted"/>
<keyword evidence="1" id="KW-1133">Transmembrane helix</keyword>
<evidence type="ECO:0000313" key="3">
    <source>
        <dbReference type="Proteomes" id="UP001233999"/>
    </source>
</evidence>
<dbReference type="Proteomes" id="UP001233999">
    <property type="component" value="Unassembled WGS sequence"/>
</dbReference>
<feature type="transmembrane region" description="Helical" evidence="1">
    <location>
        <begin position="145"/>
        <end position="163"/>
    </location>
</feature>
<dbReference type="EMBL" id="JASPKZ010000333">
    <property type="protein sequence ID" value="KAJ9600566.1"/>
    <property type="molecule type" value="Genomic_DNA"/>
</dbReference>
<evidence type="ECO:0000313" key="2">
    <source>
        <dbReference type="EMBL" id="KAJ9600566.1"/>
    </source>
</evidence>
<name>A0AAD8ESD3_DIPPU</name>
<feature type="transmembrane region" description="Helical" evidence="1">
    <location>
        <begin position="169"/>
        <end position="189"/>
    </location>
</feature>
<dbReference type="AlphaFoldDB" id="A0AAD8ESD3"/>
<organism evidence="2 3">
    <name type="scientific">Diploptera punctata</name>
    <name type="common">Pacific beetle cockroach</name>
    <dbReference type="NCBI Taxonomy" id="6984"/>
    <lineage>
        <taxon>Eukaryota</taxon>
        <taxon>Metazoa</taxon>
        <taxon>Ecdysozoa</taxon>
        <taxon>Arthropoda</taxon>
        <taxon>Hexapoda</taxon>
        <taxon>Insecta</taxon>
        <taxon>Pterygota</taxon>
        <taxon>Neoptera</taxon>
        <taxon>Polyneoptera</taxon>
        <taxon>Dictyoptera</taxon>
        <taxon>Blattodea</taxon>
        <taxon>Blaberoidea</taxon>
        <taxon>Blaberidae</taxon>
        <taxon>Diplopterinae</taxon>
        <taxon>Diploptera</taxon>
    </lineage>
</organism>
<keyword evidence="1" id="KW-0472">Membrane</keyword>
<evidence type="ECO:0000256" key="1">
    <source>
        <dbReference type="SAM" id="Phobius"/>
    </source>
</evidence>
<feature type="non-terminal residue" evidence="2">
    <location>
        <position position="1"/>
    </location>
</feature>
<keyword evidence="1" id="KW-0812">Transmembrane</keyword>
<feature type="transmembrane region" description="Helical" evidence="1">
    <location>
        <begin position="76"/>
        <end position="98"/>
    </location>
</feature>
<keyword evidence="3" id="KW-1185">Reference proteome</keyword>